<dbReference type="Pfam" id="PF12704">
    <property type="entry name" value="MacB_PCD"/>
    <property type="match status" value="2"/>
</dbReference>
<comment type="similarity">
    <text evidence="6">Belongs to the ABC-4 integral membrane protein family.</text>
</comment>
<dbReference type="Proteomes" id="UP000325529">
    <property type="component" value="Chromosome"/>
</dbReference>
<feature type="transmembrane region" description="Helical" evidence="7">
    <location>
        <begin position="21"/>
        <end position="42"/>
    </location>
</feature>
<comment type="subcellular location">
    <subcellularLocation>
        <location evidence="1">Cell membrane</location>
        <topology evidence="1">Multi-pass membrane protein</topology>
    </subcellularLocation>
</comment>
<keyword evidence="5 7" id="KW-0472">Membrane</keyword>
<feature type="transmembrane region" description="Helical" evidence="7">
    <location>
        <begin position="355"/>
        <end position="381"/>
    </location>
</feature>
<dbReference type="RefSeq" id="WP_150493137.1">
    <property type="nucleotide sequence ID" value="NZ_CP023699.1"/>
</dbReference>
<feature type="transmembrane region" description="Helical" evidence="7">
    <location>
        <begin position="493"/>
        <end position="514"/>
    </location>
</feature>
<evidence type="ECO:0000259" key="9">
    <source>
        <dbReference type="Pfam" id="PF12704"/>
    </source>
</evidence>
<dbReference type="GO" id="GO:0005886">
    <property type="term" value="C:plasma membrane"/>
    <property type="evidence" value="ECO:0007669"/>
    <property type="project" value="UniProtKB-SubCell"/>
</dbReference>
<keyword evidence="11" id="KW-1185">Reference proteome</keyword>
<evidence type="ECO:0000313" key="10">
    <source>
        <dbReference type="EMBL" id="QEU90982.1"/>
    </source>
</evidence>
<feature type="transmembrane region" description="Helical" evidence="7">
    <location>
        <begin position="436"/>
        <end position="459"/>
    </location>
</feature>
<feature type="transmembrane region" description="Helical" evidence="7">
    <location>
        <begin position="773"/>
        <end position="795"/>
    </location>
</feature>
<dbReference type="KEGG" id="ska:CP970_08870"/>
<protein>
    <submittedName>
        <fullName evidence="10">FtsX-like permease family protein</fullName>
    </submittedName>
</protein>
<feature type="domain" description="ABC3 transporter permease C-terminal" evidence="8">
    <location>
        <begin position="725"/>
        <end position="839"/>
    </location>
</feature>
<dbReference type="PANTHER" id="PTHR30572:SF4">
    <property type="entry name" value="ABC TRANSPORTER PERMEASE YTRF"/>
    <property type="match status" value="1"/>
</dbReference>
<dbReference type="InterPro" id="IPR003838">
    <property type="entry name" value="ABC3_permease_C"/>
</dbReference>
<feature type="transmembrane region" description="Helical" evidence="7">
    <location>
        <begin position="412"/>
        <end position="430"/>
    </location>
</feature>
<dbReference type="InterPro" id="IPR050250">
    <property type="entry name" value="Macrolide_Exporter_MacB"/>
</dbReference>
<dbReference type="AlphaFoldDB" id="A0A5J6G8P5"/>
<evidence type="ECO:0000256" key="1">
    <source>
        <dbReference type="ARBA" id="ARBA00004651"/>
    </source>
</evidence>
<evidence type="ECO:0000256" key="2">
    <source>
        <dbReference type="ARBA" id="ARBA00022475"/>
    </source>
</evidence>
<dbReference type="InterPro" id="IPR025857">
    <property type="entry name" value="MacB_PCD"/>
</dbReference>
<feature type="domain" description="ABC3 transporter permease C-terminal" evidence="8">
    <location>
        <begin position="273"/>
        <end position="391"/>
    </location>
</feature>
<name>A0A5J6G8P5_STRKN</name>
<keyword evidence="4 7" id="KW-1133">Transmembrane helix</keyword>
<evidence type="ECO:0000256" key="7">
    <source>
        <dbReference type="SAM" id="Phobius"/>
    </source>
</evidence>
<dbReference type="EMBL" id="CP023699">
    <property type="protein sequence ID" value="QEU90982.1"/>
    <property type="molecule type" value="Genomic_DNA"/>
</dbReference>
<feature type="transmembrane region" description="Helical" evidence="7">
    <location>
        <begin position="815"/>
        <end position="834"/>
    </location>
</feature>
<dbReference type="Pfam" id="PF02687">
    <property type="entry name" value="FtsX"/>
    <property type="match status" value="2"/>
</dbReference>
<accession>A0A5J6G8P5</accession>
<keyword evidence="3 7" id="KW-0812">Transmembrane</keyword>
<feature type="domain" description="MacB-like periplasmic core" evidence="9">
    <location>
        <begin position="492"/>
        <end position="677"/>
    </location>
</feature>
<keyword evidence="2" id="KW-1003">Cell membrane</keyword>
<feature type="transmembrane region" description="Helical" evidence="7">
    <location>
        <begin position="322"/>
        <end position="343"/>
    </location>
</feature>
<dbReference type="GO" id="GO:0022857">
    <property type="term" value="F:transmembrane transporter activity"/>
    <property type="evidence" value="ECO:0007669"/>
    <property type="project" value="TreeGrafter"/>
</dbReference>
<evidence type="ECO:0000313" key="11">
    <source>
        <dbReference type="Proteomes" id="UP000325529"/>
    </source>
</evidence>
<reference evidence="10 11" key="1">
    <citation type="submission" date="2017-09" db="EMBL/GenBank/DDBJ databases">
        <authorList>
            <person name="Lee N."/>
            <person name="Cho B.-K."/>
        </authorList>
    </citation>
    <scope>NUCLEOTIDE SEQUENCE [LARGE SCALE GENOMIC DNA]</scope>
    <source>
        <strain evidence="10 11">ATCC 12853</strain>
    </source>
</reference>
<evidence type="ECO:0000256" key="6">
    <source>
        <dbReference type="ARBA" id="ARBA00038076"/>
    </source>
</evidence>
<evidence type="ECO:0000256" key="5">
    <source>
        <dbReference type="ARBA" id="ARBA00023136"/>
    </source>
</evidence>
<dbReference type="PANTHER" id="PTHR30572">
    <property type="entry name" value="MEMBRANE COMPONENT OF TRANSPORTER-RELATED"/>
    <property type="match status" value="1"/>
</dbReference>
<feature type="domain" description="MacB-like periplasmic core" evidence="9">
    <location>
        <begin position="22"/>
        <end position="237"/>
    </location>
</feature>
<feature type="transmembrane region" description="Helical" evidence="7">
    <location>
        <begin position="721"/>
        <end position="742"/>
    </location>
</feature>
<sequence length="849" mass="86705">MPRTPMLRIALRNVFAHKARLLMTAFAVMLGVTFISGSLVYGDSQNRAATARATDGYERVAVSVASDVVPSSGGRAAGIDARTVRKLAKLPGVSVAAGRVDGFAAVDDRAGRLLGHGSHRGGNFAPGADGTDPAYHFTRGAGPTRDRTVALDESTAAKGGYRVGDTVRVGTDKGAASYTLSGVFRADGTKLPSGGSLTLFTAESAQRLFLAPGRYQNVELTAGPGVDVPQLLSRVEAVLPAGTSAVTGARLGQIEARLAAGDSDTMSQIMVGFAAVALFVAAFLISNTFTMLIARRTRELALMRAVGASRTQVRRVLLTESLLVGAVASAAGLVVGIGAAALLQKLFAPAETPAAPLVLAPTSVLVPLLTGTALTVLAAWLPSRRAMAVPPVAALAAAEPAAPARTGSRRTVFGAALLLTGTAAVVYGALTTGQDARTVIGGGAALVVTGAITLVPLLARPFVALLRPLLARVHPVHGDLAARNTVRDPRRTGATAAALAIALALASGLSVLGASATQYLDRATTHDFTADYLVKPAEGGMRMTPESAAPLEKLPGARFSPLNQSTDYRVGGVSSVLTGVDPATIGRLLRYDVVEGSLDRLAEGQVAVADFKARQAGWHVGQTLPLERGGGKRGSVTIGAVYRADEQSDLMPSITAPDSLVARYDSAPNTAGILVATDGGPGRAALAGVGHALGDNPALAVLDEDGIRAQDTSGIGDQLNLFYALLSMALVIAALGIANTLAMSVRERRTEIGTLRALGMDRAGVAGMIRVEALLVGALGAAVGTLTGVFLGWALGRTLQESVVGYALVIPWGRLALGVLLALAGALLASVGPARRAARGPNALVFSGR</sequence>
<evidence type="ECO:0000256" key="3">
    <source>
        <dbReference type="ARBA" id="ARBA00022692"/>
    </source>
</evidence>
<evidence type="ECO:0000256" key="4">
    <source>
        <dbReference type="ARBA" id="ARBA00022989"/>
    </source>
</evidence>
<gene>
    <name evidence="10" type="ORF">CP970_08870</name>
</gene>
<organism evidence="10 11">
    <name type="scientific">Streptomyces kanamyceticus</name>
    <dbReference type="NCBI Taxonomy" id="1967"/>
    <lineage>
        <taxon>Bacteria</taxon>
        <taxon>Bacillati</taxon>
        <taxon>Actinomycetota</taxon>
        <taxon>Actinomycetes</taxon>
        <taxon>Kitasatosporales</taxon>
        <taxon>Streptomycetaceae</taxon>
        <taxon>Streptomyces</taxon>
    </lineage>
</organism>
<proteinExistence type="inferred from homology"/>
<feature type="transmembrane region" description="Helical" evidence="7">
    <location>
        <begin position="269"/>
        <end position="294"/>
    </location>
</feature>
<evidence type="ECO:0000259" key="8">
    <source>
        <dbReference type="Pfam" id="PF02687"/>
    </source>
</evidence>